<protein>
    <submittedName>
        <fullName evidence="4">WD_REPEATS_REGION domain-containing protein</fullName>
    </submittedName>
</protein>
<dbReference type="WBParaSite" id="GPUH_0000844701-mRNA-1">
    <property type="protein sequence ID" value="GPUH_0000844701-mRNA-1"/>
    <property type="gene ID" value="GPUH_0000844701"/>
</dbReference>
<dbReference type="InterPro" id="IPR036322">
    <property type="entry name" value="WD40_repeat_dom_sf"/>
</dbReference>
<accession>A0A183DI97</accession>
<dbReference type="Pfam" id="PF00400">
    <property type="entry name" value="WD40"/>
    <property type="match status" value="2"/>
</dbReference>
<dbReference type="InterPro" id="IPR051179">
    <property type="entry name" value="WD_repeat_multifunction"/>
</dbReference>
<evidence type="ECO:0000256" key="3">
    <source>
        <dbReference type="PROSITE-ProRule" id="PRU00221"/>
    </source>
</evidence>
<dbReference type="AlphaFoldDB" id="A0A183DI97"/>
<keyword evidence="2" id="KW-0677">Repeat</keyword>
<evidence type="ECO:0000256" key="1">
    <source>
        <dbReference type="ARBA" id="ARBA00022574"/>
    </source>
</evidence>
<feature type="repeat" description="WD" evidence="3">
    <location>
        <begin position="55"/>
        <end position="96"/>
    </location>
</feature>
<evidence type="ECO:0000256" key="2">
    <source>
        <dbReference type="ARBA" id="ARBA00022737"/>
    </source>
</evidence>
<dbReference type="InterPro" id="IPR015943">
    <property type="entry name" value="WD40/YVTN_repeat-like_dom_sf"/>
</dbReference>
<dbReference type="InterPro" id="IPR001680">
    <property type="entry name" value="WD40_rpt"/>
</dbReference>
<evidence type="ECO:0000313" key="4">
    <source>
        <dbReference type="WBParaSite" id="GPUH_0000844701-mRNA-1"/>
    </source>
</evidence>
<dbReference type="PROSITE" id="PS50294">
    <property type="entry name" value="WD_REPEATS_REGION"/>
    <property type="match status" value="1"/>
</dbReference>
<dbReference type="PROSITE" id="PS50082">
    <property type="entry name" value="WD_REPEATS_2"/>
    <property type="match status" value="1"/>
</dbReference>
<dbReference type="PANTHER" id="PTHR19857">
    <property type="entry name" value="MITOCHONDRIAL DIVISION PROTEIN 1-RELATED"/>
    <property type="match status" value="1"/>
</dbReference>
<reference evidence="4" key="1">
    <citation type="submission" date="2016-06" db="UniProtKB">
        <authorList>
            <consortium name="WormBaseParasite"/>
        </authorList>
    </citation>
    <scope>IDENTIFICATION</scope>
</reference>
<organism evidence="4">
    <name type="scientific">Gongylonema pulchrum</name>
    <dbReference type="NCBI Taxonomy" id="637853"/>
    <lineage>
        <taxon>Eukaryota</taxon>
        <taxon>Metazoa</taxon>
        <taxon>Ecdysozoa</taxon>
        <taxon>Nematoda</taxon>
        <taxon>Chromadorea</taxon>
        <taxon>Rhabditida</taxon>
        <taxon>Spirurina</taxon>
        <taxon>Spiruromorpha</taxon>
        <taxon>Spiruroidea</taxon>
        <taxon>Gongylonematidae</taxon>
        <taxon>Gongylonema</taxon>
    </lineage>
</organism>
<dbReference type="SMART" id="SM00320">
    <property type="entry name" value="WD40"/>
    <property type="match status" value="2"/>
</dbReference>
<proteinExistence type="predicted"/>
<keyword evidence="1 3" id="KW-0853">WD repeat</keyword>
<dbReference type="Gene3D" id="2.130.10.10">
    <property type="entry name" value="YVTN repeat-like/Quinoprotein amine dehydrogenase"/>
    <property type="match status" value="1"/>
</dbReference>
<name>A0A183DI97_9BILA</name>
<sequence>LNFEVLSFTLSDWKSSRTVLQPTHNHQHLLISGNESSAGLVYMYHIASQLLIRTFAGHEERVTSISVSCNGQFFVTTSVDCTVRIWNFLQSEAVHVLKPHRGRVVCSLVSSDCNYVITGGTDSCANVSVFELCVLFHSMLPKLTPNSGVVKFLDKETETN</sequence>
<dbReference type="PANTHER" id="PTHR19857:SF8">
    <property type="entry name" value="ANGIO-ASSOCIATED MIGRATORY CELL PROTEIN"/>
    <property type="match status" value="1"/>
</dbReference>
<dbReference type="SUPFAM" id="SSF50978">
    <property type="entry name" value="WD40 repeat-like"/>
    <property type="match status" value="1"/>
</dbReference>